<dbReference type="InterPro" id="IPR006439">
    <property type="entry name" value="HAD-SF_hydro_IA"/>
</dbReference>
<dbReference type="SUPFAM" id="SSF56784">
    <property type="entry name" value="HAD-like"/>
    <property type="match status" value="1"/>
</dbReference>
<dbReference type="EC" id="3.1.3.18" evidence="4"/>
<evidence type="ECO:0000256" key="2">
    <source>
        <dbReference type="ARBA" id="ARBA00004818"/>
    </source>
</evidence>
<dbReference type="SFLD" id="SFLDG01129">
    <property type="entry name" value="C1.5:_HAD__Beta-PGM__Phosphata"/>
    <property type="match status" value="1"/>
</dbReference>
<comment type="catalytic activity">
    <reaction evidence="1">
        <text>2-phosphoglycolate + H2O = glycolate + phosphate</text>
        <dbReference type="Rhea" id="RHEA:14369"/>
        <dbReference type="ChEBI" id="CHEBI:15377"/>
        <dbReference type="ChEBI" id="CHEBI:29805"/>
        <dbReference type="ChEBI" id="CHEBI:43474"/>
        <dbReference type="ChEBI" id="CHEBI:58033"/>
        <dbReference type="EC" id="3.1.3.18"/>
    </reaction>
</comment>
<dbReference type="RefSeq" id="WP_118400619.1">
    <property type="nucleotide sequence ID" value="NZ_CABJGD010000021.1"/>
</dbReference>
<dbReference type="Pfam" id="PF13419">
    <property type="entry name" value="HAD_2"/>
    <property type="match status" value="1"/>
</dbReference>
<comment type="similarity">
    <text evidence="3">Belongs to the HAD-like hydrolase superfamily. CbbY/CbbZ/Gph/YieH family.</text>
</comment>
<evidence type="ECO:0000313" key="6">
    <source>
        <dbReference type="Proteomes" id="UP000283855"/>
    </source>
</evidence>
<dbReference type="GO" id="GO:0008967">
    <property type="term" value="F:phosphoglycolate phosphatase activity"/>
    <property type="evidence" value="ECO:0007669"/>
    <property type="project" value="UniProtKB-EC"/>
</dbReference>
<dbReference type="InterPro" id="IPR041492">
    <property type="entry name" value="HAD_2"/>
</dbReference>
<comment type="caution">
    <text evidence="5">The sequence shown here is derived from an EMBL/GenBank/DDBJ whole genome shotgun (WGS) entry which is preliminary data.</text>
</comment>
<name>A0A413SYA6_9BACT</name>
<dbReference type="InterPro" id="IPR036412">
    <property type="entry name" value="HAD-like_sf"/>
</dbReference>
<dbReference type="PROSITE" id="PS01228">
    <property type="entry name" value="COF_1"/>
    <property type="match status" value="1"/>
</dbReference>
<organism evidence="5 6">
    <name type="scientific">Phocaeicola coprophilus</name>
    <dbReference type="NCBI Taxonomy" id="387090"/>
    <lineage>
        <taxon>Bacteria</taxon>
        <taxon>Pseudomonadati</taxon>
        <taxon>Bacteroidota</taxon>
        <taxon>Bacteroidia</taxon>
        <taxon>Bacteroidales</taxon>
        <taxon>Bacteroidaceae</taxon>
        <taxon>Phocaeicola</taxon>
    </lineage>
</organism>
<dbReference type="InterPro" id="IPR050155">
    <property type="entry name" value="HAD-like_hydrolase_sf"/>
</dbReference>
<dbReference type="InterPro" id="IPR023198">
    <property type="entry name" value="PGP-like_dom2"/>
</dbReference>
<reference evidence="5 6" key="1">
    <citation type="submission" date="2018-08" db="EMBL/GenBank/DDBJ databases">
        <title>A genome reference for cultivated species of the human gut microbiota.</title>
        <authorList>
            <person name="Zou Y."/>
            <person name="Xue W."/>
            <person name="Luo G."/>
        </authorList>
    </citation>
    <scope>NUCLEOTIDE SEQUENCE [LARGE SCALE GENOMIC DNA]</scope>
    <source>
        <strain evidence="5 6">AM42-38</strain>
    </source>
</reference>
<dbReference type="Proteomes" id="UP000283855">
    <property type="component" value="Unassembled WGS sequence"/>
</dbReference>
<dbReference type="InterPro" id="IPR023214">
    <property type="entry name" value="HAD_sf"/>
</dbReference>
<comment type="pathway">
    <text evidence="2">Organic acid metabolism; glycolate biosynthesis; glycolate from 2-phosphoglycolate: step 1/1.</text>
</comment>
<protein>
    <recommendedName>
        <fullName evidence="4">phosphoglycolate phosphatase</fullName>
        <ecNumber evidence="4">3.1.3.18</ecNumber>
    </recommendedName>
</protein>
<evidence type="ECO:0000256" key="4">
    <source>
        <dbReference type="ARBA" id="ARBA00013078"/>
    </source>
</evidence>
<dbReference type="PANTHER" id="PTHR43434">
    <property type="entry name" value="PHOSPHOGLYCOLATE PHOSPHATASE"/>
    <property type="match status" value="1"/>
</dbReference>
<gene>
    <name evidence="5" type="ORF">DW921_09935</name>
</gene>
<dbReference type="GO" id="GO:0006281">
    <property type="term" value="P:DNA repair"/>
    <property type="evidence" value="ECO:0007669"/>
    <property type="project" value="TreeGrafter"/>
</dbReference>
<dbReference type="GO" id="GO:0005829">
    <property type="term" value="C:cytosol"/>
    <property type="evidence" value="ECO:0007669"/>
    <property type="project" value="TreeGrafter"/>
</dbReference>
<evidence type="ECO:0000256" key="1">
    <source>
        <dbReference type="ARBA" id="ARBA00000830"/>
    </source>
</evidence>
<sequence length="220" mass="24554">MKKLVIFDLDGTLLNTIADLAAATNHALQHYGYPTHDTDAYRYFVGNGINKLFERALPETERTEANVLKIRSQFIPYYNIHNADLSRPYPGIEQVLHTLQANQILIGVASNKYQAATSKLIAQYFPDIQFVEVLGQREGVPAKPDPQAVLEIMEKVDVSREDVAYIGDSCVDMETGKNAGVTTIGASWGFRPRTELEAYTPDFIADEACDILRFLGIPEE</sequence>
<dbReference type="Gene3D" id="1.10.150.240">
    <property type="entry name" value="Putative phosphatase, domain 2"/>
    <property type="match status" value="1"/>
</dbReference>
<dbReference type="NCBIfam" id="TIGR01549">
    <property type="entry name" value="HAD-SF-IA-v1"/>
    <property type="match status" value="1"/>
</dbReference>
<dbReference type="AlphaFoldDB" id="A0A413SYA6"/>
<dbReference type="Gene3D" id="3.40.50.1000">
    <property type="entry name" value="HAD superfamily/HAD-like"/>
    <property type="match status" value="1"/>
</dbReference>
<dbReference type="PANTHER" id="PTHR43434:SF1">
    <property type="entry name" value="PHOSPHOGLYCOLATE PHOSPHATASE"/>
    <property type="match status" value="1"/>
</dbReference>
<proteinExistence type="inferred from homology"/>
<keyword evidence="5" id="KW-0378">Hydrolase</keyword>
<accession>A0A413SYA6</accession>
<dbReference type="SFLD" id="SFLDS00003">
    <property type="entry name" value="Haloacid_Dehalogenase"/>
    <property type="match status" value="1"/>
</dbReference>
<dbReference type="EMBL" id="QSFT01000021">
    <property type="protein sequence ID" value="RHA74676.1"/>
    <property type="molecule type" value="Genomic_DNA"/>
</dbReference>
<evidence type="ECO:0000313" key="5">
    <source>
        <dbReference type="EMBL" id="RHA74676.1"/>
    </source>
</evidence>
<evidence type="ECO:0000256" key="3">
    <source>
        <dbReference type="ARBA" id="ARBA00006171"/>
    </source>
</evidence>